<proteinExistence type="predicted"/>
<comment type="caution">
    <text evidence="1">The sequence shown here is derived from an EMBL/GenBank/DDBJ whole genome shotgun (WGS) entry which is preliminary data.</text>
</comment>
<evidence type="ECO:0008006" key="3">
    <source>
        <dbReference type="Google" id="ProtNLM"/>
    </source>
</evidence>
<organism evidence="1 2">
    <name type="scientific">Chelatococcus caeni</name>
    <dbReference type="NCBI Taxonomy" id="1348468"/>
    <lineage>
        <taxon>Bacteria</taxon>
        <taxon>Pseudomonadati</taxon>
        <taxon>Pseudomonadota</taxon>
        <taxon>Alphaproteobacteria</taxon>
        <taxon>Hyphomicrobiales</taxon>
        <taxon>Chelatococcaceae</taxon>
        <taxon>Chelatococcus</taxon>
    </lineage>
</organism>
<dbReference type="RefSeq" id="WP_019403179.1">
    <property type="nucleotide sequence ID" value="NZ_JACIEN010000002.1"/>
</dbReference>
<dbReference type="EMBL" id="JACIEN010000002">
    <property type="protein sequence ID" value="MBB4017007.1"/>
    <property type="molecule type" value="Genomic_DNA"/>
</dbReference>
<reference evidence="1 2" key="1">
    <citation type="submission" date="2020-08" db="EMBL/GenBank/DDBJ databases">
        <title>Genomic Encyclopedia of Type Strains, Phase IV (KMG-IV): sequencing the most valuable type-strain genomes for metagenomic binning, comparative biology and taxonomic classification.</title>
        <authorList>
            <person name="Goeker M."/>
        </authorList>
    </citation>
    <scope>NUCLEOTIDE SEQUENCE [LARGE SCALE GENOMIC DNA]</scope>
    <source>
        <strain evidence="1 2">DSM 103737</strain>
    </source>
</reference>
<evidence type="ECO:0000313" key="1">
    <source>
        <dbReference type="EMBL" id="MBB4017007.1"/>
    </source>
</evidence>
<sequence>MLVSDLFEDRVLDWTFQDAASTARIMEEKRRRGEALDDHLPDAMLAGTAASRDVTILTRNEAEFRNTGVRFVNPWTAPIV</sequence>
<accession>A0A840C3K5</accession>
<dbReference type="InterPro" id="IPR029060">
    <property type="entry name" value="PIN-like_dom_sf"/>
</dbReference>
<dbReference type="Proteomes" id="UP000577362">
    <property type="component" value="Unassembled WGS sequence"/>
</dbReference>
<dbReference type="Gene3D" id="3.40.50.1010">
    <property type="entry name" value="5'-nuclease"/>
    <property type="match status" value="1"/>
</dbReference>
<keyword evidence="2" id="KW-1185">Reference proteome</keyword>
<gene>
    <name evidence="1" type="ORF">GGR16_002036</name>
</gene>
<dbReference type="SUPFAM" id="SSF88723">
    <property type="entry name" value="PIN domain-like"/>
    <property type="match status" value="1"/>
</dbReference>
<protein>
    <recommendedName>
        <fullName evidence="3">PIN domain-containing protein</fullName>
    </recommendedName>
</protein>
<name>A0A840C3K5_9HYPH</name>
<dbReference type="AlphaFoldDB" id="A0A840C3K5"/>
<evidence type="ECO:0000313" key="2">
    <source>
        <dbReference type="Proteomes" id="UP000577362"/>
    </source>
</evidence>